<reference evidence="7 8" key="2">
    <citation type="submission" date="2019-08" db="EMBL/GenBank/DDBJ databases">
        <authorList>
            <person name="Henke P."/>
        </authorList>
    </citation>
    <scope>NUCLEOTIDE SEQUENCE [LARGE SCALE GENOMIC DNA]</scope>
    <source>
        <strain evidence="7">Phe10_nw2017</strain>
    </source>
</reference>
<evidence type="ECO:0000256" key="4">
    <source>
        <dbReference type="PROSITE-ProRule" id="PRU00433"/>
    </source>
</evidence>
<proteinExistence type="predicted"/>
<dbReference type="GO" id="GO:0046872">
    <property type="term" value="F:metal ion binding"/>
    <property type="evidence" value="ECO:0007669"/>
    <property type="project" value="UniProtKB-KW"/>
</dbReference>
<evidence type="ECO:0000256" key="3">
    <source>
        <dbReference type="ARBA" id="ARBA00023004"/>
    </source>
</evidence>
<evidence type="ECO:0000256" key="1">
    <source>
        <dbReference type="ARBA" id="ARBA00022617"/>
    </source>
</evidence>
<name>A0A5C6MB38_9PLAN</name>
<evidence type="ECO:0000313" key="7">
    <source>
        <dbReference type="EMBL" id="TWW11315.1"/>
    </source>
</evidence>
<dbReference type="InterPro" id="IPR036909">
    <property type="entry name" value="Cyt_c-like_dom_sf"/>
</dbReference>
<keyword evidence="2 4" id="KW-0479">Metal-binding</keyword>
<organism evidence="7 8">
    <name type="scientific">Planctomyces bekefii</name>
    <dbReference type="NCBI Taxonomy" id="1653850"/>
    <lineage>
        <taxon>Bacteria</taxon>
        <taxon>Pseudomonadati</taxon>
        <taxon>Planctomycetota</taxon>
        <taxon>Planctomycetia</taxon>
        <taxon>Planctomycetales</taxon>
        <taxon>Planctomycetaceae</taxon>
        <taxon>Planctomyces</taxon>
    </lineage>
</organism>
<reference evidence="7 8" key="1">
    <citation type="submission" date="2019-08" db="EMBL/GenBank/DDBJ databases">
        <title>100 year-old enigma solved: identification of Planctomyces bekefii, the type genus and species of the phylum Planctomycetes.</title>
        <authorList>
            <person name="Svetlana D.N."/>
            <person name="Overmann J."/>
        </authorList>
    </citation>
    <scope>NUCLEOTIDE SEQUENCE [LARGE SCALE GENOMIC DNA]</scope>
    <source>
        <strain evidence="7">Phe10_nw2017</strain>
    </source>
</reference>
<accession>A0A5C6MB38</accession>
<evidence type="ECO:0000313" key="8">
    <source>
        <dbReference type="Proteomes" id="UP000321083"/>
    </source>
</evidence>
<sequence length="448" mass="50167">MGQICAASLKCLLMGLSVLLLSATSGIAEESTDIYQQVLKPILRDRCFACHGALKQEAGLRLDTAMSMRQGGDSGGAVEPGNAGASLIVLRTESQDAATRMPPEGEPLKPAEIAALRDWIAAGAIAPAGEQGEEDPREHWAFRTPVRPPLPTDIDAGWVKTPVDAFISAGHRRQQLRTQTAADRLTWLRRVTLDLTGLAPGTADQAAFLADQSDQAFERVVDRLLASPQYGERWGRHWMDIWRYSDWWGLGAEVRNSQKHIWHWRDWVVESVNGDKGYDQMLREMLAADELYPTDMDRLRATGFLARQYFKFNRTSWLDETVQHTFKAMLGMTFNCAKCHDHKYDPITQAEYYGLRAFFEPYQIRTESAGGDLDFERDGIPRAFDCNLTAETWIHIRGDDRNPDRSRPIIPTVPAFLPGVLPPIEPVQLPPEAIQPGLRSEVLVAMKA</sequence>
<keyword evidence="8" id="KW-1185">Reference proteome</keyword>
<keyword evidence="5" id="KW-0732">Signal</keyword>
<dbReference type="SUPFAM" id="SSF46626">
    <property type="entry name" value="Cytochrome c"/>
    <property type="match status" value="1"/>
</dbReference>
<keyword evidence="1 4" id="KW-0349">Heme</keyword>
<dbReference type="PANTHER" id="PTHR35889:SF3">
    <property type="entry name" value="F-BOX DOMAIN-CONTAINING PROTEIN"/>
    <property type="match status" value="1"/>
</dbReference>
<keyword evidence="3 4" id="KW-0408">Iron</keyword>
<dbReference type="GO" id="GO:0020037">
    <property type="term" value="F:heme binding"/>
    <property type="evidence" value="ECO:0007669"/>
    <property type="project" value="InterPro"/>
</dbReference>
<feature type="signal peptide" evidence="5">
    <location>
        <begin position="1"/>
        <end position="28"/>
    </location>
</feature>
<evidence type="ECO:0000256" key="5">
    <source>
        <dbReference type="SAM" id="SignalP"/>
    </source>
</evidence>
<dbReference type="PROSITE" id="PS51007">
    <property type="entry name" value="CYTC"/>
    <property type="match status" value="1"/>
</dbReference>
<feature type="chain" id="PRO_5022958525" description="Cytochrome c domain-containing protein" evidence="5">
    <location>
        <begin position="29"/>
        <end position="448"/>
    </location>
</feature>
<gene>
    <name evidence="7" type="ORF">E3A20_05050</name>
</gene>
<dbReference type="PANTHER" id="PTHR35889">
    <property type="entry name" value="CYCLOINULO-OLIGOSACCHARIDE FRUCTANOTRANSFERASE-RELATED"/>
    <property type="match status" value="1"/>
</dbReference>
<evidence type="ECO:0000259" key="6">
    <source>
        <dbReference type="PROSITE" id="PS51007"/>
    </source>
</evidence>
<dbReference type="InterPro" id="IPR011444">
    <property type="entry name" value="DUF1549"/>
</dbReference>
<dbReference type="GO" id="GO:0009055">
    <property type="term" value="F:electron transfer activity"/>
    <property type="evidence" value="ECO:0007669"/>
    <property type="project" value="InterPro"/>
</dbReference>
<dbReference type="InterPro" id="IPR009056">
    <property type="entry name" value="Cyt_c-like_dom"/>
</dbReference>
<feature type="domain" description="Cytochrome c" evidence="6">
    <location>
        <begin position="26"/>
        <end position="228"/>
    </location>
</feature>
<dbReference type="Pfam" id="PF07583">
    <property type="entry name" value="PSCyt2"/>
    <property type="match status" value="1"/>
</dbReference>
<dbReference type="InterPro" id="IPR011429">
    <property type="entry name" value="Cyt_c_Planctomycete-type"/>
</dbReference>
<dbReference type="EMBL" id="SRHE01000062">
    <property type="protein sequence ID" value="TWW11315.1"/>
    <property type="molecule type" value="Genomic_DNA"/>
</dbReference>
<comment type="caution">
    <text evidence="7">The sequence shown here is derived from an EMBL/GenBank/DDBJ whole genome shotgun (WGS) entry which is preliminary data.</text>
</comment>
<dbReference type="AlphaFoldDB" id="A0A5C6MB38"/>
<dbReference type="Pfam" id="PF07635">
    <property type="entry name" value="PSCyt1"/>
    <property type="match status" value="1"/>
</dbReference>
<protein>
    <recommendedName>
        <fullName evidence="6">Cytochrome c domain-containing protein</fullName>
    </recommendedName>
</protein>
<dbReference type="Proteomes" id="UP000321083">
    <property type="component" value="Unassembled WGS sequence"/>
</dbReference>
<evidence type="ECO:0000256" key="2">
    <source>
        <dbReference type="ARBA" id="ARBA00022723"/>
    </source>
</evidence>